<dbReference type="InterPro" id="IPR011989">
    <property type="entry name" value="ARM-like"/>
</dbReference>
<evidence type="ECO:0000313" key="2">
    <source>
        <dbReference type="EMBL" id="KAF0734815.1"/>
    </source>
</evidence>
<comment type="caution">
    <text evidence="2">The sequence shown here is derived from an EMBL/GenBank/DDBJ whole genome shotgun (WGS) entry which is preliminary data.</text>
</comment>
<dbReference type="AlphaFoldDB" id="A0A6G0X4M2"/>
<evidence type="ECO:0000256" key="1">
    <source>
        <dbReference type="SAM" id="MobiDB-lite"/>
    </source>
</evidence>
<protein>
    <submittedName>
        <fullName evidence="2">Uncharacterized protein</fullName>
    </submittedName>
</protein>
<feature type="compositionally biased region" description="Polar residues" evidence="1">
    <location>
        <begin position="177"/>
        <end position="187"/>
    </location>
</feature>
<feature type="region of interest" description="Disordered" evidence="1">
    <location>
        <begin position="177"/>
        <end position="205"/>
    </location>
</feature>
<sequence>MRLELLNDQSCVKQSREKTVCKRWMNLEPLEFVVQAVARPTGVGLDCLDFTSVDEFIENMQPEEGLLVLRSALTHVKLTRGLVQACAKCYLDLKATAEETLEVMHQLVQETTNPSDDKWSNQEDDDVLDLQPTEPTVTLTKSEPAKPQPQSSPRWNFSSLVMVSEWIAQLQAVFSGATSENPSGSENKFTKKTADPPEEESNSTVKNTVESMLAFPSNAKLQFTGLLSLATASDGGADAIALLGRVDGFMDALLNAMKILAKSQKAQMAALALLGSPDLPVPPPPSSVSLILHAMQTFASSPRIQGLACLALARSTLGKTPTDDNVNPGDNSAEILKVVVAAMKGFQNDGAIQAAGCLVLSKLCASSEDAVYAALDAGCLNIVERCKDQFPDDECVQQQATLAMSSLLQKPTTSESCRVQ</sequence>
<dbReference type="SUPFAM" id="SSF48371">
    <property type="entry name" value="ARM repeat"/>
    <property type="match status" value="1"/>
</dbReference>
<reference evidence="2 3" key="1">
    <citation type="submission" date="2019-07" db="EMBL/GenBank/DDBJ databases">
        <title>Genomics analysis of Aphanomyces spp. identifies a new class of oomycete effector associated with host adaptation.</title>
        <authorList>
            <person name="Gaulin E."/>
        </authorList>
    </citation>
    <scope>NUCLEOTIDE SEQUENCE [LARGE SCALE GENOMIC DNA]</scope>
    <source>
        <strain evidence="2 3">ATCC 201684</strain>
    </source>
</reference>
<keyword evidence="3" id="KW-1185">Reference proteome</keyword>
<evidence type="ECO:0000313" key="3">
    <source>
        <dbReference type="Proteomes" id="UP000481153"/>
    </source>
</evidence>
<organism evidence="2 3">
    <name type="scientific">Aphanomyces euteiches</name>
    <dbReference type="NCBI Taxonomy" id="100861"/>
    <lineage>
        <taxon>Eukaryota</taxon>
        <taxon>Sar</taxon>
        <taxon>Stramenopiles</taxon>
        <taxon>Oomycota</taxon>
        <taxon>Saprolegniomycetes</taxon>
        <taxon>Saprolegniales</taxon>
        <taxon>Verrucalvaceae</taxon>
        <taxon>Aphanomyces</taxon>
    </lineage>
</organism>
<name>A0A6G0X4M2_9STRA</name>
<dbReference type="InterPro" id="IPR016024">
    <property type="entry name" value="ARM-type_fold"/>
</dbReference>
<dbReference type="Proteomes" id="UP000481153">
    <property type="component" value="Unassembled WGS sequence"/>
</dbReference>
<gene>
    <name evidence="2" type="ORF">Ae201684_008580</name>
</gene>
<dbReference type="EMBL" id="VJMJ01000104">
    <property type="protein sequence ID" value="KAF0734815.1"/>
    <property type="molecule type" value="Genomic_DNA"/>
</dbReference>
<dbReference type="VEuPathDB" id="FungiDB:AeMF1_017133"/>
<proteinExistence type="predicted"/>
<accession>A0A6G0X4M2</accession>
<dbReference type="Gene3D" id="1.25.10.10">
    <property type="entry name" value="Leucine-rich Repeat Variant"/>
    <property type="match status" value="1"/>
</dbReference>